<feature type="domain" description="Tape measure protein N-terminal" evidence="2">
    <location>
        <begin position="83"/>
        <end position="267"/>
    </location>
</feature>
<gene>
    <name evidence="3" type="ORF">EIM44_04405</name>
</gene>
<dbReference type="PANTHER" id="PTHR38812">
    <property type="entry name" value="MU-LIKE PROPHAGE FLUMU PROTEIN GP42"/>
    <property type="match status" value="1"/>
</dbReference>
<dbReference type="STRING" id="1263831.F543_5810"/>
<organism evidence="3 4">
    <name type="scientific">Bibersteinia trehalosi</name>
    <name type="common">Pasteurella trehalosi</name>
    <dbReference type="NCBI Taxonomy" id="47735"/>
    <lineage>
        <taxon>Bacteria</taxon>
        <taxon>Pseudomonadati</taxon>
        <taxon>Pseudomonadota</taxon>
        <taxon>Gammaproteobacteria</taxon>
        <taxon>Pasteurellales</taxon>
        <taxon>Pasteurellaceae</taxon>
        <taxon>Bibersteinia</taxon>
    </lineage>
</organism>
<dbReference type="InterPro" id="IPR053058">
    <property type="entry name" value="Mulikevirus_tape_measure"/>
</dbReference>
<dbReference type="Pfam" id="PF13488">
    <property type="entry name" value="Gly-zipper_Omp"/>
    <property type="match status" value="1"/>
</dbReference>
<dbReference type="RefSeq" id="WP_125134698.1">
    <property type="nucleotide sequence ID" value="NZ_RRUC01000015.1"/>
</dbReference>
<proteinExistence type="predicted"/>
<dbReference type="Pfam" id="PF20155">
    <property type="entry name" value="TMP_3"/>
    <property type="match status" value="1"/>
</dbReference>
<dbReference type="PANTHER" id="PTHR38812:SF2">
    <property type="entry name" value="MU-LIKE PROPHAGE FLUMU PROTEIN GP42"/>
    <property type="match status" value="1"/>
</dbReference>
<accession>A0A3R8LCG2</accession>
<dbReference type="NCBIfam" id="TIGR02675">
    <property type="entry name" value="tape_meas_nterm"/>
    <property type="match status" value="1"/>
</dbReference>
<evidence type="ECO:0000313" key="3">
    <source>
        <dbReference type="EMBL" id="RRN04685.1"/>
    </source>
</evidence>
<dbReference type="InterPro" id="IPR013491">
    <property type="entry name" value="Tape_meas_N"/>
</dbReference>
<dbReference type="Proteomes" id="UP000276010">
    <property type="component" value="Unassembled WGS sequence"/>
</dbReference>
<dbReference type="AlphaFoldDB" id="A0A3R8LCG2"/>
<evidence type="ECO:0000259" key="1">
    <source>
        <dbReference type="Pfam" id="PF13488"/>
    </source>
</evidence>
<dbReference type="InterPro" id="IPR039567">
    <property type="entry name" value="Gly-zipper"/>
</dbReference>
<evidence type="ECO:0000259" key="2">
    <source>
        <dbReference type="Pfam" id="PF20155"/>
    </source>
</evidence>
<reference evidence="3 4" key="1">
    <citation type="submission" date="2018-11" db="EMBL/GenBank/DDBJ databases">
        <title>Whole genome sequence of Bibersteinia trehalosi strain OADDL-BT1 an multidrug resistant pathogen isolate.</title>
        <authorList>
            <person name="Couger M."/>
            <person name="Ramachandran A."/>
        </authorList>
    </citation>
    <scope>NUCLEOTIDE SEQUENCE [LARGE SCALE GENOMIC DNA]</scope>
    <source>
        <strain evidence="3 4">OADDL-BT1</strain>
    </source>
</reference>
<comment type="caution">
    <text evidence="3">The sequence shown here is derived from an EMBL/GenBank/DDBJ whole genome shotgun (WGS) entry which is preliminary data.</text>
</comment>
<name>A0A3R8LCG2_BIBTR</name>
<evidence type="ECO:0000313" key="4">
    <source>
        <dbReference type="Proteomes" id="UP000276010"/>
    </source>
</evidence>
<sequence>MANNSTSYYVNLAGNVSSQASKFGNSLSAMANKGVSNMAKLSSSITKVGSGLASLSQKINNVGNVAIPVLGIGIGAGTAMVSKSMIRVAADFEMAGIRMKQTFGDRGDEATKWLKDFAQNTPMAFGEVQDAMMRLQTAGIDPMNGSLQALVDYNAKVGGSADNLNGYIAAISKGFIKGKLSMEEVNPLLERNIKVFEILAKETGGKYTADQMQKMLQEGRLGRKAIQALLRGMGKDAKGAAKEQMKTWDGLVSNLGDTWTSMQAQFMGHGAFDSLKAELGSFLEWLNSKIDDGTLDAFAKTVSETLTEALKDLKEMATDVKPVLEKIGSVMEWVSEKAGGYGNIAKFVGGFYVANKIANLGVTKTTAKLGWGATKWVGSKFRRKGDAGAAMETAGLLGGVTGVTPVYVTNMPMVANGLGGRYVGQESNSKKANKKLPKTPKALPGVAVATTVAANATQATVNKGITQAVSTSVKSATQAISTTAKNATAAVSRATTRAVPYLNVAATTVEGAMVLMDNQASTQDKSEAIGSIAGATAGAIVGQALIPIPVVGAAVGSYVGSWLGEWLGSEVGEYLSNPEPIKNELNGTIQVAVKASEHLIATATASKVQTNNKQDNMNIAVQMGTLGLGVGMW</sequence>
<feature type="domain" description="Glycine zipper" evidence="1">
    <location>
        <begin position="529"/>
        <end position="573"/>
    </location>
</feature>
<dbReference type="EMBL" id="RRUC01000015">
    <property type="protein sequence ID" value="RRN04685.1"/>
    <property type="molecule type" value="Genomic_DNA"/>
</dbReference>
<protein>
    <submittedName>
        <fullName evidence="3">Tape measure domain-containing protein</fullName>
    </submittedName>
</protein>